<reference evidence="2 3" key="1">
    <citation type="submission" date="2018-06" db="EMBL/GenBank/DDBJ databases">
        <authorList>
            <consortium name="Pathogen Informatics"/>
            <person name="Doyle S."/>
        </authorList>
    </citation>
    <scope>NUCLEOTIDE SEQUENCE [LARGE SCALE GENOMIC DNA]</scope>
    <source>
        <strain evidence="2 3">NCTC12722</strain>
    </source>
</reference>
<evidence type="ECO:0000313" key="3">
    <source>
        <dbReference type="Proteomes" id="UP000254343"/>
    </source>
</evidence>
<dbReference type="AlphaFoldDB" id="A0A380WAQ9"/>
<proteinExistence type="predicted"/>
<sequence>MSISANVIILTREEFRAQLDESFQKGVRRGRFEEQSDQSQAKATKGKAGMAGVTDTVRRSTAGTGLRVGEAGVVQPATSEIMDVTAGETAPTPAVDREAVARLVGMVRALLKYTNPTNVAEDHSQQWQAVDHECDRILPILAPPAPAQEGE</sequence>
<dbReference type="Proteomes" id="UP000254343">
    <property type="component" value="Unassembled WGS sequence"/>
</dbReference>
<evidence type="ECO:0000256" key="1">
    <source>
        <dbReference type="SAM" id="MobiDB-lite"/>
    </source>
</evidence>
<evidence type="ECO:0000313" key="2">
    <source>
        <dbReference type="EMBL" id="SUU86080.1"/>
    </source>
</evidence>
<dbReference type="OrthoDB" id="1363773at28211"/>
<protein>
    <submittedName>
        <fullName evidence="2">Uncharacterized protein</fullName>
    </submittedName>
</protein>
<feature type="region of interest" description="Disordered" evidence="1">
    <location>
        <begin position="28"/>
        <end position="52"/>
    </location>
</feature>
<dbReference type="RefSeq" id="WP_002716904.1">
    <property type="nucleotide sequence ID" value="NZ_UFSI01000001.1"/>
</dbReference>
<organism evidence="2 3">
    <name type="scientific">Afipia felis</name>
    <name type="common">Cat scratch disease bacillus</name>
    <dbReference type="NCBI Taxonomy" id="1035"/>
    <lineage>
        <taxon>Bacteria</taxon>
        <taxon>Pseudomonadati</taxon>
        <taxon>Pseudomonadota</taxon>
        <taxon>Alphaproteobacteria</taxon>
        <taxon>Hyphomicrobiales</taxon>
        <taxon>Nitrobacteraceae</taxon>
        <taxon>Afipia</taxon>
    </lineage>
</organism>
<gene>
    <name evidence="2" type="ORF">NCTC12722_03301</name>
</gene>
<dbReference type="EMBL" id="UIGB01000001">
    <property type="protein sequence ID" value="SUU86080.1"/>
    <property type="molecule type" value="Genomic_DNA"/>
</dbReference>
<accession>A0A380WAQ9</accession>
<name>A0A380WAQ9_AFIFE</name>
<feature type="compositionally biased region" description="Low complexity" evidence="1">
    <location>
        <begin position="41"/>
        <end position="52"/>
    </location>
</feature>